<reference evidence="17" key="2">
    <citation type="submission" date="2015-05" db="EMBL/GenBank/DDBJ databases">
        <title>Complete genome sequence of Corynebacterium mustelae DSM 45274, isolated from various tissues of a male ferret with lethal sepsis.</title>
        <authorList>
            <person name="Ruckert C."/>
            <person name="Albersmeier A."/>
            <person name="Winkler A."/>
            <person name="Tauch A."/>
        </authorList>
    </citation>
    <scope>NUCLEOTIDE SEQUENCE [LARGE SCALE GENOMIC DNA]</scope>
    <source>
        <strain evidence="17">DSM 45274</strain>
    </source>
</reference>
<dbReference type="NCBIfam" id="TIGR00830">
    <property type="entry name" value="PTBA"/>
    <property type="match status" value="1"/>
</dbReference>
<dbReference type="Gene3D" id="2.70.70.10">
    <property type="entry name" value="Glucose Permease (Domain IIA)"/>
    <property type="match status" value="1"/>
</dbReference>
<evidence type="ECO:0000256" key="3">
    <source>
        <dbReference type="ARBA" id="ARBA00022475"/>
    </source>
</evidence>
<feature type="transmembrane region" description="Helical" evidence="12">
    <location>
        <begin position="147"/>
        <end position="168"/>
    </location>
</feature>
<dbReference type="SUPFAM" id="SSF51261">
    <property type="entry name" value="Duplicated hybrid motif"/>
    <property type="match status" value="1"/>
</dbReference>
<dbReference type="PROSITE" id="PS51093">
    <property type="entry name" value="PTS_EIIA_TYPE_1"/>
    <property type="match status" value="1"/>
</dbReference>
<keyword evidence="7 12" id="KW-0812">Transmembrane</keyword>
<dbReference type="CDD" id="cd00212">
    <property type="entry name" value="PTS_IIB_glc"/>
    <property type="match status" value="1"/>
</dbReference>
<protein>
    <submittedName>
        <fullName evidence="16">PTS system, beta-glucoside-specific IIABC component</fullName>
    </submittedName>
</protein>
<evidence type="ECO:0000256" key="11">
    <source>
        <dbReference type="PROSITE-ProRule" id="PRU00421"/>
    </source>
</evidence>
<evidence type="ECO:0000256" key="10">
    <source>
        <dbReference type="ARBA" id="ARBA00023136"/>
    </source>
</evidence>
<accession>A0A0G3GVW1</accession>
<dbReference type="Pfam" id="PF00367">
    <property type="entry name" value="PTS_EIIB"/>
    <property type="match status" value="1"/>
</dbReference>
<keyword evidence="9 12" id="KW-1133">Transmembrane helix</keyword>
<evidence type="ECO:0000313" key="16">
    <source>
        <dbReference type="EMBL" id="AKK05299.1"/>
    </source>
</evidence>
<dbReference type="InterPro" id="IPR011055">
    <property type="entry name" value="Dup_hybrid_motif"/>
</dbReference>
<dbReference type="PANTHER" id="PTHR30175">
    <property type="entry name" value="PHOSPHOTRANSFERASE SYSTEM TRANSPORT PROTEIN"/>
    <property type="match status" value="1"/>
</dbReference>
<dbReference type="AlphaFoldDB" id="A0A0G3GVW1"/>
<dbReference type="GO" id="GO:0005886">
    <property type="term" value="C:plasma membrane"/>
    <property type="evidence" value="ECO:0007669"/>
    <property type="project" value="UniProtKB-SubCell"/>
</dbReference>
<dbReference type="InterPro" id="IPR018113">
    <property type="entry name" value="PTrfase_EIIB_Cys"/>
</dbReference>
<dbReference type="InterPro" id="IPR050558">
    <property type="entry name" value="PTS_Sugar-Specific_Components"/>
</dbReference>
<dbReference type="STRING" id="571915.CMUST_04805"/>
<keyword evidence="6" id="KW-0598">Phosphotransferase system</keyword>
<dbReference type="GO" id="GO:0008982">
    <property type="term" value="F:protein-N(PI)-phosphohistidine-sugar phosphotransferase activity"/>
    <property type="evidence" value="ECO:0007669"/>
    <property type="project" value="InterPro"/>
</dbReference>
<sequence>MSEKVRDYPKLARDIIELVGGRDNVHQVARCATRLRLELKTTPEGAREKVGELPGVITVVEKGGQFQVVIGNHVGDVYDVVVEELDLDPEAAEAGEKPTVLNRIIAMMSAVFAPFIYVLAAAGLIQGLLIIAKTINPAVEQTGAFEIFTFISWTPFTFLPILIAITAAQFFKVNTFIAVACAAALVNPDFTAIAARIVDGEAVSFFGIALSPTTYTSTVLPPLILVWVLSYVERWCRRVLPSVVIQLFTPLICIAIMVPLTILAIGPISASGANFVADGYNWLVDLFPPLAAAIIGGFWQVLVIFGVHWGVTPMILANFEQYGFDSFQVFQTAAVIGQVGAAVGVFLKSRSKEMKQVAASASLTGVFGITEPAIYGVTLRLKKPFVCGCIAGAVGAVVVALFGSKQYVYAGLPGPLTVLNAYSPGTNSLLGQIIGCCVAFFGAILLVQFIGFVDLVDEQPKEIDNEEVEFYATQSAKPDALKIANPVSGTVLSLEEVDDPVFASGSMGHGFAIRPTDNKVYAPFSGEVATVFPSGHAVGVISDDGVEVLIHVGIDTVTLDGAPFAIRVSKGERVAAGQLLLEFDSDAIEKAGLSTVTPVLVTNSKEFRDIAIRPTAVAHHGEEILVLFPAPDHAQSR</sequence>
<name>A0A0G3GVW1_9CORY</name>
<dbReference type="PROSITE" id="PS51103">
    <property type="entry name" value="PTS_EIIC_TYPE_1"/>
    <property type="match status" value="1"/>
</dbReference>
<feature type="domain" description="PTS EIIA type-1" evidence="13">
    <location>
        <begin position="499"/>
        <end position="603"/>
    </location>
</feature>
<dbReference type="RefSeq" id="WP_047261534.1">
    <property type="nucleotide sequence ID" value="NZ_CP011542.1"/>
</dbReference>
<dbReference type="OrthoDB" id="9797715at2"/>
<comment type="subcellular location">
    <subcellularLocation>
        <location evidence="1">Cell membrane</location>
        <topology evidence="1">Multi-pass membrane protein</topology>
    </subcellularLocation>
</comment>
<evidence type="ECO:0000256" key="4">
    <source>
        <dbReference type="ARBA" id="ARBA00022597"/>
    </source>
</evidence>
<keyword evidence="17" id="KW-1185">Reference proteome</keyword>
<proteinExistence type="predicted"/>
<dbReference type="PANTHER" id="PTHR30175:SF1">
    <property type="entry name" value="PTS SYSTEM ARBUTIN-, CELLOBIOSE-, AND SALICIN-SPECIFIC EIIBC COMPONENT-RELATED"/>
    <property type="match status" value="1"/>
</dbReference>
<feature type="transmembrane region" description="Helical" evidence="12">
    <location>
        <begin position="215"/>
        <end position="232"/>
    </location>
</feature>
<feature type="transmembrane region" description="Helical" evidence="12">
    <location>
        <begin position="244"/>
        <end position="270"/>
    </location>
</feature>
<evidence type="ECO:0000256" key="2">
    <source>
        <dbReference type="ARBA" id="ARBA00022448"/>
    </source>
</evidence>
<evidence type="ECO:0000256" key="7">
    <source>
        <dbReference type="ARBA" id="ARBA00022692"/>
    </source>
</evidence>
<feature type="active site" description="Phosphocysteine intermediate; for EIIB activity" evidence="11">
    <location>
        <position position="31"/>
    </location>
</feature>
<dbReference type="InterPro" id="IPR001127">
    <property type="entry name" value="PTS_EIIA_1_perm"/>
</dbReference>
<organism evidence="16 17">
    <name type="scientific">Corynebacterium mustelae</name>
    <dbReference type="NCBI Taxonomy" id="571915"/>
    <lineage>
        <taxon>Bacteria</taxon>
        <taxon>Bacillati</taxon>
        <taxon>Actinomycetota</taxon>
        <taxon>Actinomycetes</taxon>
        <taxon>Mycobacteriales</taxon>
        <taxon>Corynebacteriaceae</taxon>
        <taxon>Corynebacterium</taxon>
    </lineage>
</organism>
<evidence type="ECO:0000259" key="14">
    <source>
        <dbReference type="PROSITE" id="PS51098"/>
    </source>
</evidence>
<dbReference type="GO" id="GO:0016301">
    <property type="term" value="F:kinase activity"/>
    <property type="evidence" value="ECO:0007669"/>
    <property type="project" value="UniProtKB-KW"/>
</dbReference>
<feature type="transmembrane region" description="Helical" evidence="12">
    <location>
        <begin position="175"/>
        <end position="195"/>
    </location>
</feature>
<evidence type="ECO:0000256" key="6">
    <source>
        <dbReference type="ARBA" id="ARBA00022683"/>
    </source>
</evidence>
<dbReference type="InterPro" id="IPR001996">
    <property type="entry name" value="PTS_IIB_1"/>
</dbReference>
<dbReference type="InterPro" id="IPR013013">
    <property type="entry name" value="PTS_EIIC_1"/>
</dbReference>
<evidence type="ECO:0000256" key="9">
    <source>
        <dbReference type="ARBA" id="ARBA00022989"/>
    </source>
</evidence>
<evidence type="ECO:0000256" key="1">
    <source>
        <dbReference type="ARBA" id="ARBA00004651"/>
    </source>
</evidence>
<evidence type="ECO:0000256" key="5">
    <source>
        <dbReference type="ARBA" id="ARBA00022679"/>
    </source>
</evidence>
<dbReference type="EMBL" id="CP011542">
    <property type="protein sequence ID" value="AKK05299.1"/>
    <property type="molecule type" value="Genomic_DNA"/>
</dbReference>
<keyword evidence="3" id="KW-1003">Cell membrane</keyword>
<dbReference type="FunFam" id="2.70.70.10:FF:000001">
    <property type="entry name" value="PTS system glucose-specific IIA component"/>
    <property type="match status" value="1"/>
</dbReference>
<evidence type="ECO:0000259" key="15">
    <source>
        <dbReference type="PROSITE" id="PS51103"/>
    </source>
</evidence>
<keyword evidence="5" id="KW-0808">Transferase</keyword>
<gene>
    <name evidence="16" type="ORF">CMUST_04805</name>
</gene>
<dbReference type="GO" id="GO:0009401">
    <property type="term" value="P:phosphoenolpyruvate-dependent sugar phosphotransferase system"/>
    <property type="evidence" value="ECO:0007669"/>
    <property type="project" value="UniProtKB-KW"/>
</dbReference>
<keyword evidence="10 12" id="KW-0472">Membrane</keyword>
<dbReference type="GO" id="GO:0090589">
    <property type="term" value="F:protein-phosphocysteine-trehalose phosphotransferase system transporter activity"/>
    <property type="evidence" value="ECO:0007669"/>
    <property type="project" value="TreeGrafter"/>
</dbReference>
<keyword evidence="8" id="KW-0418">Kinase</keyword>
<feature type="transmembrane region" description="Helical" evidence="12">
    <location>
        <begin position="359"/>
        <end position="378"/>
    </location>
</feature>
<dbReference type="Proteomes" id="UP000035199">
    <property type="component" value="Chromosome"/>
</dbReference>
<dbReference type="PROSITE" id="PS00371">
    <property type="entry name" value="PTS_EIIA_TYPE_1_HIS"/>
    <property type="match status" value="1"/>
</dbReference>
<dbReference type="PROSITE" id="PS51098">
    <property type="entry name" value="PTS_EIIB_TYPE_1"/>
    <property type="match status" value="1"/>
</dbReference>
<reference evidence="16 17" key="1">
    <citation type="journal article" date="2015" name="Genome Announc.">
        <title>Complete Genome Sequence of the Type Strain Corynebacterium mustelae DSM 45274, Isolated from Various Tissues of a Male Ferret with Lethal Sepsis.</title>
        <authorList>
            <person name="Ruckert C."/>
            <person name="Eimer J."/>
            <person name="Winkler A."/>
            <person name="Tauch A."/>
        </authorList>
    </citation>
    <scope>NUCLEOTIDE SEQUENCE [LARGE SCALE GENOMIC DNA]</scope>
    <source>
        <strain evidence="16 17">DSM 45274</strain>
    </source>
</reference>
<keyword evidence="4" id="KW-0762">Sugar transport</keyword>
<dbReference type="Gene3D" id="3.30.1360.60">
    <property type="entry name" value="Glucose permease domain IIB"/>
    <property type="match status" value="1"/>
</dbReference>
<feature type="domain" description="PTS EIIC type-1" evidence="15">
    <location>
        <begin position="106"/>
        <end position="462"/>
    </location>
</feature>
<evidence type="ECO:0000256" key="8">
    <source>
        <dbReference type="ARBA" id="ARBA00022777"/>
    </source>
</evidence>
<dbReference type="NCBIfam" id="TIGR01995">
    <property type="entry name" value="PTS-II-ABC-beta"/>
    <property type="match status" value="1"/>
</dbReference>
<dbReference type="Pfam" id="PF00358">
    <property type="entry name" value="PTS_EIIA_1"/>
    <property type="match status" value="1"/>
</dbReference>
<dbReference type="InterPro" id="IPR011297">
    <property type="entry name" value="PTS_IIABC_b_glu"/>
</dbReference>
<dbReference type="SUPFAM" id="SSF55604">
    <property type="entry name" value="Glucose permease domain IIB"/>
    <property type="match status" value="1"/>
</dbReference>
<dbReference type="KEGG" id="cmv:CMUST_04805"/>
<keyword evidence="2" id="KW-0813">Transport</keyword>
<feature type="transmembrane region" description="Helical" evidence="12">
    <location>
        <begin position="385"/>
        <end position="409"/>
    </location>
</feature>
<dbReference type="Pfam" id="PF02378">
    <property type="entry name" value="PTS_EIIC"/>
    <property type="match status" value="1"/>
</dbReference>
<dbReference type="GO" id="GO:0015771">
    <property type="term" value="P:trehalose transport"/>
    <property type="evidence" value="ECO:0007669"/>
    <property type="project" value="TreeGrafter"/>
</dbReference>
<evidence type="ECO:0000256" key="12">
    <source>
        <dbReference type="SAM" id="Phobius"/>
    </source>
</evidence>
<dbReference type="InterPro" id="IPR036878">
    <property type="entry name" value="Glu_permease_IIB"/>
</dbReference>
<feature type="transmembrane region" description="Helical" evidence="12">
    <location>
        <begin position="290"/>
        <end position="317"/>
    </location>
</feature>
<dbReference type="PATRIC" id="fig|571915.4.peg.1018"/>
<feature type="transmembrane region" description="Helical" evidence="12">
    <location>
        <begin position="111"/>
        <end position="135"/>
    </location>
</feature>
<dbReference type="InterPro" id="IPR003352">
    <property type="entry name" value="PTS_EIIC"/>
</dbReference>
<feature type="transmembrane region" description="Helical" evidence="12">
    <location>
        <begin position="329"/>
        <end position="347"/>
    </location>
</feature>
<feature type="transmembrane region" description="Helical" evidence="12">
    <location>
        <begin position="429"/>
        <end position="453"/>
    </location>
</feature>
<evidence type="ECO:0000313" key="17">
    <source>
        <dbReference type="Proteomes" id="UP000035199"/>
    </source>
</evidence>
<feature type="domain" description="PTS EIIB type-1" evidence="14">
    <location>
        <begin position="9"/>
        <end position="91"/>
    </location>
</feature>
<evidence type="ECO:0000259" key="13">
    <source>
        <dbReference type="PROSITE" id="PS51093"/>
    </source>
</evidence>